<proteinExistence type="predicted"/>
<dbReference type="Proteomes" id="UP000757232">
    <property type="component" value="Unassembled WGS sequence"/>
</dbReference>
<evidence type="ECO:0000256" key="1">
    <source>
        <dbReference type="SAM" id="MobiDB-lite"/>
    </source>
</evidence>
<keyword evidence="3" id="KW-1185">Reference proteome</keyword>
<feature type="compositionally biased region" description="Basic residues" evidence="1">
    <location>
        <begin position="216"/>
        <end position="227"/>
    </location>
</feature>
<protein>
    <submittedName>
        <fullName evidence="2">Uncharacterized protein</fullName>
    </submittedName>
</protein>
<feature type="compositionally biased region" description="Low complexity" evidence="1">
    <location>
        <begin position="18"/>
        <end position="34"/>
    </location>
</feature>
<evidence type="ECO:0000313" key="2">
    <source>
        <dbReference type="EMBL" id="OCB86612.1"/>
    </source>
</evidence>
<reference evidence="2" key="1">
    <citation type="submission" date="2016-06" db="EMBL/GenBank/DDBJ databases">
        <title>Draft Genome sequence of the fungus Inonotus baumii.</title>
        <authorList>
            <person name="Zhu H."/>
            <person name="Lin W."/>
        </authorList>
    </citation>
    <scope>NUCLEOTIDE SEQUENCE</scope>
    <source>
        <strain evidence="2">821</strain>
    </source>
</reference>
<sequence length="312" mass="33479">MHSSESSTVDIDADARSDYSSSSSSSMPESVSDASLDKWMPGGIYVPIHRRRRSGSNTTSTSASTAPTLVSSSPIPSKGAFAPLPRPRPGVYTRTELIALAPSSLIHASLHPLITPALLAKHPRILRARGDGVVHALDMARHDSNSSRSLHSHPPQFNFAHQQSEAAATKMGARVDTHVQMQTQSALMPTSRPSLASRTTHVNAQQSCAAHNLPRPTRRRDRGRRRGNANPSATYQRNFAQQAGTIPSAHSGNAKNNMNANLDPSPPSNPTAESNTAKAFVPAPVSNSNRHRRQRLDAAILSSWRTPQAVAA</sequence>
<feature type="compositionally biased region" description="Polar residues" evidence="1">
    <location>
        <begin position="183"/>
        <end position="209"/>
    </location>
</feature>
<gene>
    <name evidence="2" type="ORF">A7U60_g6290</name>
</gene>
<comment type="caution">
    <text evidence="2">The sequence shown here is derived from an EMBL/GenBank/DDBJ whole genome shotgun (WGS) entry which is preliminary data.</text>
</comment>
<accession>A0A9Q5N232</accession>
<dbReference type="AlphaFoldDB" id="A0A9Q5N232"/>
<organism evidence="2 3">
    <name type="scientific">Sanghuangporus baumii</name>
    <name type="common">Phellinus baumii</name>
    <dbReference type="NCBI Taxonomy" id="108892"/>
    <lineage>
        <taxon>Eukaryota</taxon>
        <taxon>Fungi</taxon>
        <taxon>Dikarya</taxon>
        <taxon>Basidiomycota</taxon>
        <taxon>Agaricomycotina</taxon>
        <taxon>Agaricomycetes</taxon>
        <taxon>Hymenochaetales</taxon>
        <taxon>Hymenochaetaceae</taxon>
        <taxon>Sanghuangporus</taxon>
    </lineage>
</organism>
<feature type="compositionally biased region" description="Polar residues" evidence="1">
    <location>
        <begin position="229"/>
        <end position="262"/>
    </location>
</feature>
<dbReference type="EMBL" id="LNZH02000200">
    <property type="protein sequence ID" value="OCB86612.1"/>
    <property type="molecule type" value="Genomic_DNA"/>
</dbReference>
<feature type="region of interest" description="Disordered" evidence="1">
    <location>
        <begin position="1"/>
        <end position="82"/>
    </location>
</feature>
<feature type="region of interest" description="Disordered" evidence="1">
    <location>
        <begin position="183"/>
        <end position="291"/>
    </location>
</feature>
<evidence type="ECO:0000313" key="3">
    <source>
        <dbReference type="Proteomes" id="UP000757232"/>
    </source>
</evidence>
<dbReference type="OrthoDB" id="10652264at2759"/>
<feature type="compositionally biased region" description="Low complexity" evidence="1">
    <location>
        <begin position="55"/>
        <end position="73"/>
    </location>
</feature>
<name>A0A9Q5N232_SANBA</name>